<gene>
    <name evidence="3" type="ORF">KP79_PYT19633</name>
</gene>
<dbReference type="GO" id="GO:0005886">
    <property type="term" value="C:plasma membrane"/>
    <property type="evidence" value="ECO:0007669"/>
    <property type="project" value="TreeGrafter"/>
</dbReference>
<keyword evidence="1" id="KW-0812">Transmembrane</keyword>
<dbReference type="GO" id="GO:0016197">
    <property type="term" value="P:endosomal transport"/>
    <property type="evidence" value="ECO:0007669"/>
    <property type="project" value="TreeGrafter"/>
</dbReference>
<protein>
    <submittedName>
        <fullName evidence="3">Protein Star</fullName>
    </submittedName>
</protein>
<proteinExistence type="predicted"/>
<keyword evidence="1" id="KW-0472">Membrane</keyword>
<accession>A0A210QII6</accession>
<dbReference type="GO" id="GO:0005789">
    <property type="term" value="C:endoplasmic reticulum membrane"/>
    <property type="evidence" value="ECO:0007669"/>
    <property type="project" value="TreeGrafter"/>
</dbReference>
<dbReference type="InterPro" id="IPR006342">
    <property type="entry name" value="FkbM_mtfrase"/>
</dbReference>
<name>A0A210QII6_MIZYE</name>
<dbReference type="GO" id="GO:0006888">
    <property type="term" value="P:endoplasmic reticulum to Golgi vesicle-mediated transport"/>
    <property type="evidence" value="ECO:0007669"/>
    <property type="project" value="TreeGrafter"/>
</dbReference>
<feature type="domain" description="Methyltransferase FkbM" evidence="2">
    <location>
        <begin position="146"/>
        <end position="307"/>
    </location>
</feature>
<dbReference type="PANTHER" id="PTHR34009:SF2">
    <property type="entry name" value="PROTEIN STAR"/>
    <property type="match status" value="1"/>
</dbReference>
<dbReference type="Pfam" id="PF05050">
    <property type="entry name" value="Methyltransf_21"/>
    <property type="match status" value="1"/>
</dbReference>
<dbReference type="SUPFAM" id="SSF53335">
    <property type="entry name" value="S-adenosyl-L-methionine-dependent methyltransferases"/>
    <property type="match status" value="1"/>
</dbReference>
<sequence>MRFSTPFLMVCMAAVVAIIVLMLQTVNQKSSGPPTIIINDNSNKDFSLPFNQQRRYVVGAQAFQPRGIVQSHNESYNYKEVLTKLNADHAAMDEPRLIEIIRNHFIVPPSKESYNLKNPDKLEYSNGQTPFIDSRLNYMEGGFYVECGALNGEQGSNTLFFEKVRKWNGLLVEADPSNHEVMMTKHRKAFTMHACLNPKPYPAVMTFNKAFNRGRVVHDQEAKNWIEKQNIKSDPVQVQCLPLYSILLALNQTTVDFFSLDVEGDELNVLKTIPFDKVNIKMLTVEYVHDTRRYSDLQTFMESKGYETLLRMQRDNGSVNDIIFRKKNLAH</sequence>
<dbReference type="GO" id="GO:0005794">
    <property type="term" value="C:Golgi apparatus"/>
    <property type="evidence" value="ECO:0007669"/>
    <property type="project" value="TreeGrafter"/>
</dbReference>
<dbReference type="Gene3D" id="3.40.50.150">
    <property type="entry name" value="Vaccinia Virus protein VP39"/>
    <property type="match status" value="1"/>
</dbReference>
<dbReference type="EMBL" id="NEDP02003489">
    <property type="protein sequence ID" value="OWF48557.1"/>
    <property type="molecule type" value="Genomic_DNA"/>
</dbReference>
<dbReference type="OrthoDB" id="6352234at2759"/>
<reference evidence="3 4" key="1">
    <citation type="journal article" date="2017" name="Nat. Ecol. Evol.">
        <title>Scallop genome provides insights into evolution of bilaterian karyotype and development.</title>
        <authorList>
            <person name="Wang S."/>
            <person name="Zhang J."/>
            <person name="Jiao W."/>
            <person name="Li J."/>
            <person name="Xun X."/>
            <person name="Sun Y."/>
            <person name="Guo X."/>
            <person name="Huan P."/>
            <person name="Dong B."/>
            <person name="Zhang L."/>
            <person name="Hu X."/>
            <person name="Sun X."/>
            <person name="Wang J."/>
            <person name="Zhao C."/>
            <person name="Wang Y."/>
            <person name="Wang D."/>
            <person name="Huang X."/>
            <person name="Wang R."/>
            <person name="Lv J."/>
            <person name="Li Y."/>
            <person name="Zhang Z."/>
            <person name="Liu B."/>
            <person name="Lu W."/>
            <person name="Hui Y."/>
            <person name="Liang J."/>
            <person name="Zhou Z."/>
            <person name="Hou R."/>
            <person name="Li X."/>
            <person name="Liu Y."/>
            <person name="Li H."/>
            <person name="Ning X."/>
            <person name="Lin Y."/>
            <person name="Zhao L."/>
            <person name="Xing Q."/>
            <person name="Dou J."/>
            <person name="Li Y."/>
            <person name="Mao J."/>
            <person name="Guo H."/>
            <person name="Dou H."/>
            <person name="Li T."/>
            <person name="Mu C."/>
            <person name="Jiang W."/>
            <person name="Fu Q."/>
            <person name="Fu X."/>
            <person name="Miao Y."/>
            <person name="Liu J."/>
            <person name="Yu Q."/>
            <person name="Li R."/>
            <person name="Liao H."/>
            <person name="Li X."/>
            <person name="Kong Y."/>
            <person name="Jiang Z."/>
            <person name="Chourrout D."/>
            <person name="Li R."/>
            <person name="Bao Z."/>
        </authorList>
    </citation>
    <scope>NUCLEOTIDE SEQUENCE [LARGE SCALE GENOMIC DNA]</scope>
    <source>
        <strain evidence="3 4">PY_sf001</strain>
    </source>
</reference>
<evidence type="ECO:0000313" key="4">
    <source>
        <dbReference type="Proteomes" id="UP000242188"/>
    </source>
</evidence>
<dbReference type="Proteomes" id="UP000242188">
    <property type="component" value="Unassembled WGS sequence"/>
</dbReference>
<keyword evidence="4" id="KW-1185">Reference proteome</keyword>
<dbReference type="AlphaFoldDB" id="A0A210QII6"/>
<dbReference type="InterPro" id="IPR029063">
    <property type="entry name" value="SAM-dependent_MTases_sf"/>
</dbReference>
<dbReference type="PANTHER" id="PTHR34009">
    <property type="entry name" value="PROTEIN STAR"/>
    <property type="match status" value="1"/>
</dbReference>
<organism evidence="3 4">
    <name type="scientific">Mizuhopecten yessoensis</name>
    <name type="common">Japanese scallop</name>
    <name type="synonym">Patinopecten yessoensis</name>
    <dbReference type="NCBI Taxonomy" id="6573"/>
    <lineage>
        <taxon>Eukaryota</taxon>
        <taxon>Metazoa</taxon>
        <taxon>Spiralia</taxon>
        <taxon>Lophotrochozoa</taxon>
        <taxon>Mollusca</taxon>
        <taxon>Bivalvia</taxon>
        <taxon>Autobranchia</taxon>
        <taxon>Pteriomorphia</taxon>
        <taxon>Pectinida</taxon>
        <taxon>Pectinoidea</taxon>
        <taxon>Pectinidae</taxon>
        <taxon>Mizuhopecten</taxon>
    </lineage>
</organism>
<dbReference type="InterPro" id="IPR053202">
    <property type="entry name" value="EGF_Rcpt_Signaling_Reg"/>
</dbReference>
<evidence type="ECO:0000256" key="1">
    <source>
        <dbReference type="SAM" id="Phobius"/>
    </source>
</evidence>
<evidence type="ECO:0000259" key="2">
    <source>
        <dbReference type="Pfam" id="PF05050"/>
    </source>
</evidence>
<keyword evidence="1" id="KW-1133">Transmembrane helix</keyword>
<evidence type="ECO:0000313" key="3">
    <source>
        <dbReference type="EMBL" id="OWF48557.1"/>
    </source>
</evidence>
<dbReference type="GO" id="GO:0031902">
    <property type="term" value="C:late endosome membrane"/>
    <property type="evidence" value="ECO:0007669"/>
    <property type="project" value="TreeGrafter"/>
</dbReference>
<feature type="transmembrane region" description="Helical" evidence="1">
    <location>
        <begin position="7"/>
        <end position="26"/>
    </location>
</feature>
<comment type="caution">
    <text evidence="3">The sequence shown here is derived from an EMBL/GenBank/DDBJ whole genome shotgun (WGS) entry which is preliminary data.</text>
</comment>